<comment type="caution">
    <text evidence="3">The sequence shown here is derived from an EMBL/GenBank/DDBJ whole genome shotgun (WGS) entry which is preliminary data.</text>
</comment>
<accession>A0A1Q9DXU2</accession>
<protein>
    <recommendedName>
        <fullName evidence="2">CMP/dCMP-type deaminase domain-containing protein</fullName>
    </recommendedName>
</protein>
<organism evidence="3 4">
    <name type="scientific">Symbiodinium microadriaticum</name>
    <name type="common">Dinoflagellate</name>
    <name type="synonym">Zooxanthella microadriatica</name>
    <dbReference type="NCBI Taxonomy" id="2951"/>
    <lineage>
        <taxon>Eukaryota</taxon>
        <taxon>Sar</taxon>
        <taxon>Alveolata</taxon>
        <taxon>Dinophyceae</taxon>
        <taxon>Suessiales</taxon>
        <taxon>Symbiodiniaceae</taxon>
        <taxon>Symbiodinium</taxon>
    </lineage>
</organism>
<evidence type="ECO:0000313" key="3">
    <source>
        <dbReference type="EMBL" id="OLP99981.1"/>
    </source>
</evidence>
<proteinExistence type="predicted"/>
<gene>
    <name evidence="3" type="ORF">AK812_SmicGene17382</name>
</gene>
<name>A0A1Q9DXU2_SYMMI</name>
<dbReference type="GO" id="GO:0003824">
    <property type="term" value="F:catalytic activity"/>
    <property type="evidence" value="ECO:0007669"/>
    <property type="project" value="InterPro"/>
</dbReference>
<sequence length="306" mass="33814">MRHSTTLDQAFGRAATAAQRDGNSSSKVQAFEMSPSPPFTQSSSSQPELQEEERLVQQYEEVQEEFSLEVEQRSLQQCISGITKLDTFNTKRLPKRPARPQEQSGRGFNLALAASSPGYPKRRNNRRQRQQQGHHVHHGQHHGAEEGQRLPGPGASARSRMAHVVVACLVRGGKVITPGLATCSEGSPRLRPHVARLLNGRQPASVTQHAEIAALNRLPKGTTRRQLRKMTLVVIRPKFNQNLGHTRMLCAQPCRECAQIICALGIKSVVYSSEDALYRCDAEALLSAAQPSSGTVFMRREEPTSD</sequence>
<dbReference type="Proteomes" id="UP000186817">
    <property type="component" value="Unassembled WGS sequence"/>
</dbReference>
<feature type="domain" description="CMP/dCMP-type deaminase" evidence="2">
    <location>
        <begin position="160"/>
        <end position="272"/>
    </location>
</feature>
<evidence type="ECO:0000256" key="1">
    <source>
        <dbReference type="SAM" id="MobiDB-lite"/>
    </source>
</evidence>
<dbReference type="AlphaFoldDB" id="A0A1Q9DXU2"/>
<feature type="region of interest" description="Disordered" evidence="1">
    <location>
        <begin position="90"/>
        <end position="157"/>
    </location>
</feature>
<dbReference type="Pfam" id="PF00383">
    <property type="entry name" value="dCMP_cyt_deam_1"/>
    <property type="match status" value="1"/>
</dbReference>
<reference evidence="3 4" key="1">
    <citation type="submission" date="2016-02" db="EMBL/GenBank/DDBJ databases">
        <title>Genome analysis of coral dinoflagellate symbionts highlights evolutionary adaptations to a symbiotic lifestyle.</title>
        <authorList>
            <person name="Aranda M."/>
            <person name="Li Y."/>
            <person name="Liew Y.J."/>
            <person name="Baumgarten S."/>
            <person name="Simakov O."/>
            <person name="Wilson M."/>
            <person name="Piel J."/>
            <person name="Ashoor H."/>
            <person name="Bougouffa S."/>
            <person name="Bajic V.B."/>
            <person name="Ryu T."/>
            <person name="Ravasi T."/>
            <person name="Bayer T."/>
            <person name="Micklem G."/>
            <person name="Kim H."/>
            <person name="Bhak J."/>
            <person name="Lajeunesse T.C."/>
            <person name="Voolstra C.R."/>
        </authorList>
    </citation>
    <scope>NUCLEOTIDE SEQUENCE [LARGE SCALE GENOMIC DNA]</scope>
    <source>
        <strain evidence="3 4">CCMP2467</strain>
    </source>
</reference>
<dbReference type="InterPro" id="IPR002125">
    <property type="entry name" value="CMP_dCMP_dom"/>
</dbReference>
<dbReference type="Gene3D" id="3.40.140.10">
    <property type="entry name" value="Cytidine Deaminase, domain 2"/>
    <property type="match status" value="1"/>
</dbReference>
<dbReference type="InterPro" id="IPR016193">
    <property type="entry name" value="Cytidine_deaminase-like"/>
</dbReference>
<feature type="compositionally biased region" description="Basic residues" evidence="1">
    <location>
        <begin position="120"/>
        <end position="141"/>
    </location>
</feature>
<evidence type="ECO:0000259" key="2">
    <source>
        <dbReference type="Pfam" id="PF00383"/>
    </source>
</evidence>
<evidence type="ECO:0000313" key="4">
    <source>
        <dbReference type="Proteomes" id="UP000186817"/>
    </source>
</evidence>
<dbReference type="SUPFAM" id="SSF53927">
    <property type="entry name" value="Cytidine deaminase-like"/>
    <property type="match status" value="1"/>
</dbReference>
<dbReference type="EMBL" id="LSRX01000343">
    <property type="protein sequence ID" value="OLP99981.1"/>
    <property type="molecule type" value="Genomic_DNA"/>
</dbReference>
<feature type="region of interest" description="Disordered" evidence="1">
    <location>
        <begin position="1"/>
        <end position="50"/>
    </location>
</feature>
<feature type="compositionally biased region" description="Low complexity" evidence="1">
    <location>
        <begin position="39"/>
        <end position="48"/>
    </location>
</feature>
<keyword evidence="4" id="KW-1185">Reference proteome</keyword>